<name>A0A327KAJ9_9BRAD</name>
<accession>A0A327KAJ9</accession>
<protein>
    <submittedName>
        <fullName evidence="1">Uncharacterized protein</fullName>
    </submittedName>
</protein>
<evidence type="ECO:0000313" key="2">
    <source>
        <dbReference type="Proteomes" id="UP000248863"/>
    </source>
</evidence>
<reference evidence="1 2" key="1">
    <citation type="submission" date="2017-07" db="EMBL/GenBank/DDBJ databases">
        <title>Draft Genome Sequences of Select Purple Nonsulfur Bacteria.</title>
        <authorList>
            <person name="Lasarre B."/>
            <person name="Mckinlay J.B."/>
        </authorList>
    </citation>
    <scope>NUCLEOTIDE SEQUENCE [LARGE SCALE GENOMIC DNA]</scope>
    <source>
        <strain evidence="1 2">DSM 11907</strain>
    </source>
</reference>
<evidence type="ECO:0000313" key="1">
    <source>
        <dbReference type="EMBL" id="RAI34382.1"/>
    </source>
</evidence>
<keyword evidence="2" id="KW-1185">Reference proteome</keyword>
<proteinExistence type="predicted"/>
<sequence>MRVLFAFVLGFTVAVGGAYLRDSTVAASERRFVNWDVVKESTDAATVQLREQWSRLTGR</sequence>
<organism evidence="1 2">
    <name type="scientific">Rhodoplanes elegans</name>
    <dbReference type="NCBI Taxonomy" id="29408"/>
    <lineage>
        <taxon>Bacteria</taxon>
        <taxon>Pseudomonadati</taxon>
        <taxon>Pseudomonadota</taxon>
        <taxon>Alphaproteobacteria</taxon>
        <taxon>Hyphomicrobiales</taxon>
        <taxon>Nitrobacteraceae</taxon>
        <taxon>Rhodoplanes</taxon>
    </lineage>
</organism>
<dbReference type="RefSeq" id="WP_111359055.1">
    <property type="nucleotide sequence ID" value="NZ_NHSK01000142.1"/>
</dbReference>
<gene>
    <name evidence="1" type="ORF">CH338_20980</name>
</gene>
<comment type="caution">
    <text evidence="1">The sequence shown here is derived from an EMBL/GenBank/DDBJ whole genome shotgun (WGS) entry which is preliminary data.</text>
</comment>
<dbReference type="EMBL" id="NPEU01000311">
    <property type="protein sequence ID" value="RAI34382.1"/>
    <property type="molecule type" value="Genomic_DNA"/>
</dbReference>
<dbReference type="OrthoDB" id="7961070at2"/>
<dbReference type="Proteomes" id="UP000248863">
    <property type="component" value="Unassembled WGS sequence"/>
</dbReference>
<dbReference type="AlphaFoldDB" id="A0A327KAJ9"/>